<name>C4JLU6_UNCRE</name>
<evidence type="ECO:0008006" key="5">
    <source>
        <dbReference type="Google" id="ProtNLM"/>
    </source>
</evidence>
<dbReference type="STRING" id="336963.C4JLU6"/>
<keyword evidence="4" id="KW-1185">Reference proteome</keyword>
<dbReference type="EMBL" id="CH476616">
    <property type="protein sequence ID" value="EEP78958.1"/>
    <property type="molecule type" value="Genomic_DNA"/>
</dbReference>
<feature type="signal peptide" evidence="2">
    <location>
        <begin position="1"/>
        <end position="19"/>
    </location>
</feature>
<sequence>MKLLESTIPVLMLASTVLAVDCHNRSFTTCDDNIVHWYDVDTGQICDPLDCGGGRAPQRKNVPGCPAYTGTETRATSASYLSCFTPSGASSTIVSMSASASPAETTAHAEPTTAIVTGTRESSAVPPSVTTPAALSTGESGSAEPSATAPISSGSGTTAPPAESTPNAGHFLDSSLAAVAGIAVGVVALI</sequence>
<dbReference type="AlphaFoldDB" id="C4JLU6"/>
<dbReference type="GeneID" id="8444180"/>
<organism evidence="3 4">
    <name type="scientific">Uncinocarpus reesii (strain UAMH 1704)</name>
    <dbReference type="NCBI Taxonomy" id="336963"/>
    <lineage>
        <taxon>Eukaryota</taxon>
        <taxon>Fungi</taxon>
        <taxon>Dikarya</taxon>
        <taxon>Ascomycota</taxon>
        <taxon>Pezizomycotina</taxon>
        <taxon>Eurotiomycetes</taxon>
        <taxon>Eurotiomycetidae</taxon>
        <taxon>Onygenales</taxon>
        <taxon>Onygenaceae</taxon>
        <taxon>Uncinocarpus</taxon>
    </lineage>
</organism>
<feature type="chain" id="PRO_5002939535" description="Siderophore biosynthesis" evidence="2">
    <location>
        <begin position="20"/>
        <end position="190"/>
    </location>
</feature>
<evidence type="ECO:0000256" key="2">
    <source>
        <dbReference type="SAM" id="SignalP"/>
    </source>
</evidence>
<feature type="region of interest" description="Disordered" evidence="1">
    <location>
        <begin position="116"/>
        <end position="167"/>
    </location>
</feature>
<feature type="compositionally biased region" description="Polar residues" evidence="1">
    <location>
        <begin position="128"/>
        <end position="158"/>
    </location>
</feature>
<gene>
    <name evidence="3" type="ORF">UREG_03804</name>
</gene>
<dbReference type="OMA" id="LSCWKPS"/>
<proteinExistence type="predicted"/>
<accession>C4JLU6</accession>
<dbReference type="RefSeq" id="XP_002544287.1">
    <property type="nucleotide sequence ID" value="XM_002544241.1"/>
</dbReference>
<dbReference type="eggNOG" id="ENOG502SQMT">
    <property type="taxonomic scope" value="Eukaryota"/>
</dbReference>
<dbReference type="OrthoDB" id="3942074at2759"/>
<keyword evidence="2" id="KW-0732">Signal</keyword>
<evidence type="ECO:0000313" key="3">
    <source>
        <dbReference type="EMBL" id="EEP78958.1"/>
    </source>
</evidence>
<dbReference type="KEGG" id="ure:UREG_03804"/>
<reference evidence="4" key="1">
    <citation type="journal article" date="2009" name="Genome Res.">
        <title>Comparative genomic analyses of the human fungal pathogens Coccidioides and their relatives.</title>
        <authorList>
            <person name="Sharpton T.J."/>
            <person name="Stajich J.E."/>
            <person name="Rounsley S.D."/>
            <person name="Gardner M.J."/>
            <person name="Wortman J.R."/>
            <person name="Jordar V.S."/>
            <person name="Maiti R."/>
            <person name="Kodira C.D."/>
            <person name="Neafsey D.E."/>
            <person name="Zeng Q."/>
            <person name="Hung C.-Y."/>
            <person name="McMahan C."/>
            <person name="Muszewska A."/>
            <person name="Grynberg M."/>
            <person name="Mandel M.A."/>
            <person name="Kellner E.M."/>
            <person name="Barker B.M."/>
            <person name="Galgiani J.N."/>
            <person name="Orbach M.J."/>
            <person name="Kirkland T.N."/>
            <person name="Cole G.T."/>
            <person name="Henn M.R."/>
            <person name="Birren B.W."/>
            <person name="Taylor J.W."/>
        </authorList>
    </citation>
    <scope>NUCLEOTIDE SEQUENCE [LARGE SCALE GENOMIC DNA]</scope>
    <source>
        <strain evidence="4">UAMH 1704</strain>
    </source>
</reference>
<dbReference type="HOGENOM" id="CLU_086099_2_0_1"/>
<dbReference type="InParanoid" id="C4JLU6"/>
<evidence type="ECO:0000256" key="1">
    <source>
        <dbReference type="SAM" id="MobiDB-lite"/>
    </source>
</evidence>
<evidence type="ECO:0000313" key="4">
    <source>
        <dbReference type="Proteomes" id="UP000002058"/>
    </source>
</evidence>
<dbReference type="Proteomes" id="UP000002058">
    <property type="component" value="Unassembled WGS sequence"/>
</dbReference>
<dbReference type="VEuPathDB" id="FungiDB:UREG_03804"/>
<protein>
    <recommendedName>
        <fullName evidence="5">Siderophore biosynthesis</fullName>
    </recommendedName>
</protein>